<evidence type="ECO:0000256" key="1">
    <source>
        <dbReference type="SAM" id="MobiDB-lite"/>
    </source>
</evidence>
<reference evidence="2 3" key="1">
    <citation type="submission" date="2024-04" db="EMBL/GenBank/DDBJ databases">
        <authorList>
            <person name="Fracassetti M."/>
        </authorList>
    </citation>
    <scope>NUCLEOTIDE SEQUENCE [LARGE SCALE GENOMIC DNA]</scope>
</reference>
<evidence type="ECO:0000313" key="3">
    <source>
        <dbReference type="Proteomes" id="UP001497516"/>
    </source>
</evidence>
<proteinExistence type="predicted"/>
<dbReference type="Proteomes" id="UP001497516">
    <property type="component" value="Chromosome 4"/>
</dbReference>
<feature type="region of interest" description="Disordered" evidence="1">
    <location>
        <begin position="1"/>
        <end position="32"/>
    </location>
</feature>
<sequence length="156" mass="17184">MEPAQAKGKRGRKGTHGGEREPENLTKVTRARVGVDSDVSGVEDDAQLTVRPRTYLTKHPRVWVTRRWRSMCGPRLEIEINGGDGPPTIMIPGVCCRGGGRGRTSVSFPKSHPVSEREFVSLEELLEPSKKLAKRELLSSTTDREPDTGDVAVKPI</sequence>
<keyword evidence="3" id="KW-1185">Reference proteome</keyword>
<dbReference type="AlphaFoldDB" id="A0AAV2E719"/>
<dbReference type="EMBL" id="OZ034817">
    <property type="protein sequence ID" value="CAL1381624.1"/>
    <property type="molecule type" value="Genomic_DNA"/>
</dbReference>
<evidence type="ECO:0000313" key="2">
    <source>
        <dbReference type="EMBL" id="CAL1381624.1"/>
    </source>
</evidence>
<feature type="compositionally biased region" description="Basic and acidic residues" evidence="1">
    <location>
        <begin position="135"/>
        <end position="147"/>
    </location>
</feature>
<protein>
    <submittedName>
        <fullName evidence="2">Uncharacterized protein</fullName>
    </submittedName>
</protein>
<organism evidence="2 3">
    <name type="scientific">Linum trigynum</name>
    <dbReference type="NCBI Taxonomy" id="586398"/>
    <lineage>
        <taxon>Eukaryota</taxon>
        <taxon>Viridiplantae</taxon>
        <taxon>Streptophyta</taxon>
        <taxon>Embryophyta</taxon>
        <taxon>Tracheophyta</taxon>
        <taxon>Spermatophyta</taxon>
        <taxon>Magnoliopsida</taxon>
        <taxon>eudicotyledons</taxon>
        <taxon>Gunneridae</taxon>
        <taxon>Pentapetalae</taxon>
        <taxon>rosids</taxon>
        <taxon>fabids</taxon>
        <taxon>Malpighiales</taxon>
        <taxon>Linaceae</taxon>
        <taxon>Linum</taxon>
    </lineage>
</organism>
<gene>
    <name evidence="2" type="ORF">LTRI10_LOCUS22993</name>
</gene>
<feature type="region of interest" description="Disordered" evidence="1">
    <location>
        <begin position="135"/>
        <end position="156"/>
    </location>
</feature>
<accession>A0AAV2E719</accession>
<name>A0AAV2E719_9ROSI</name>